<evidence type="ECO:0000256" key="1">
    <source>
        <dbReference type="SAM" id="MobiDB-lite"/>
    </source>
</evidence>
<keyword evidence="3" id="KW-1185">Reference proteome</keyword>
<proteinExistence type="predicted"/>
<gene>
    <name evidence="2" type="ORF">Bhyg_04140</name>
</gene>
<dbReference type="OrthoDB" id="10561764at2759"/>
<dbReference type="EMBL" id="WJQU01000001">
    <property type="protein sequence ID" value="KAJ6648908.1"/>
    <property type="molecule type" value="Genomic_DNA"/>
</dbReference>
<sequence>MEREKYFKECIDNRKLNQNNQRVENIRTIYENMSERMKESPHNVVVAKEQVAAAPQKHFNLKTMENRHKDESQQYLKRNPEGMSHILRFGGKTSNSEESISYYHSNEQRKNEYESVDLTKDNDVSIPIVRQVRYDRSEQGTDYAEINRNKRPSNSDAQLEHGIPAKVQHKDFDFSIPFNESNILIKVMAPEVRKPVTQSSSLLQETLQGAGEPKQEINAQKRVLCDDESKANPIRVESGFGNQWIQYIQNILKKNCDPEKEHLSKKVSTEQQKTKIKSTEAPTTSQSIETMPTMPKNFVEQRISHIPSPIRKPSNTGVPTIPSRTNYYDTSSSRLRLDRPIVQNPRIVRPKVVHPSPYFRPDILRNEQMEDPMVAPAPVPRQSTDHVQDSPSIPHHMEYLYGNHLNYHTDFNVARGIRFPVEGPHANLMGQPVYSPYDPAYVQYRSDIDRMTHPCIDSYMQHNLHVPPLNPNLGYLPPRPTAPGMYRYLNPQLIHHPFWIYPHMLER</sequence>
<comment type="caution">
    <text evidence="2">The sequence shown here is derived from an EMBL/GenBank/DDBJ whole genome shotgun (WGS) entry which is preliminary data.</text>
</comment>
<evidence type="ECO:0000313" key="3">
    <source>
        <dbReference type="Proteomes" id="UP001151699"/>
    </source>
</evidence>
<reference evidence="2" key="1">
    <citation type="submission" date="2022-07" db="EMBL/GenBank/DDBJ databases">
        <authorList>
            <person name="Trinca V."/>
            <person name="Uliana J.V.C."/>
            <person name="Torres T.T."/>
            <person name="Ward R.J."/>
            <person name="Monesi N."/>
        </authorList>
    </citation>
    <scope>NUCLEOTIDE SEQUENCE</scope>
    <source>
        <strain evidence="2">HSMRA1968</strain>
        <tissue evidence="2">Whole embryos</tissue>
    </source>
</reference>
<name>A0A9Q0S9D2_9DIPT</name>
<protein>
    <submittedName>
        <fullName evidence="2">Uncharacterized protein</fullName>
    </submittedName>
</protein>
<feature type="compositionally biased region" description="Polar residues" evidence="1">
    <location>
        <begin position="280"/>
        <end position="290"/>
    </location>
</feature>
<feature type="compositionally biased region" description="Polar residues" evidence="1">
    <location>
        <begin position="313"/>
        <end position="332"/>
    </location>
</feature>
<organism evidence="2 3">
    <name type="scientific">Pseudolycoriella hygida</name>
    <dbReference type="NCBI Taxonomy" id="35572"/>
    <lineage>
        <taxon>Eukaryota</taxon>
        <taxon>Metazoa</taxon>
        <taxon>Ecdysozoa</taxon>
        <taxon>Arthropoda</taxon>
        <taxon>Hexapoda</taxon>
        <taxon>Insecta</taxon>
        <taxon>Pterygota</taxon>
        <taxon>Neoptera</taxon>
        <taxon>Endopterygota</taxon>
        <taxon>Diptera</taxon>
        <taxon>Nematocera</taxon>
        <taxon>Sciaroidea</taxon>
        <taxon>Sciaridae</taxon>
        <taxon>Pseudolycoriella</taxon>
    </lineage>
</organism>
<dbReference type="AlphaFoldDB" id="A0A9Q0S9D2"/>
<feature type="region of interest" description="Disordered" evidence="1">
    <location>
        <begin position="307"/>
        <end position="332"/>
    </location>
</feature>
<accession>A0A9Q0S9D2</accession>
<dbReference type="Proteomes" id="UP001151699">
    <property type="component" value="Chromosome A"/>
</dbReference>
<feature type="region of interest" description="Disordered" evidence="1">
    <location>
        <begin position="264"/>
        <end position="290"/>
    </location>
</feature>
<evidence type="ECO:0000313" key="2">
    <source>
        <dbReference type="EMBL" id="KAJ6648908.1"/>
    </source>
</evidence>